<comment type="catalytic activity">
    <reaction evidence="1">
        <text>a uridine in RNA = a pseudouridine in RNA</text>
        <dbReference type="Rhea" id="RHEA:48348"/>
        <dbReference type="Rhea" id="RHEA-COMP:12068"/>
        <dbReference type="Rhea" id="RHEA-COMP:12069"/>
        <dbReference type="ChEBI" id="CHEBI:65314"/>
        <dbReference type="ChEBI" id="CHEBI:65315"/>
    </reaction>
</comment>
<evidence type="ECO:0000313" key="6">
    <source>
        <dbReference type="Proteomes" id="UP001196661"/>
    </source>
</evidence>
<dbReference type="RefSeq" id="WP_215616601.1">
    <property type="nucleotide sequence ID" value="NZ_JADOER010000002.1"/>
</dbReference>
<reference evidence="5 6" key="1">
    <citation type="journal article" date="2021" name="Mar. Drugs">
        <title>Genome Reduction and Secondary Metabolism of the Marine Sponge-Associated Cyanobacterium Leptothoe.</title>
        <authorList>
            <person name="Konstantinou D."/>
            <person name="Popin R.V."/>
            <person name="Fewer D.P."/>
            <person name="Sivonen K."/>
            <person name="Gkelis S."/>
        </authorList>
    </citation>
    <scope>NUCLEOTIDE SEQUENCE [LARGE SCALE GENOMIC DNA]</scope>
    <source>
        <strain evidence="5 6">TAU-MAC 1615</strain>
    </source>
</reference>
<evidence type="ECO:0000256" key="1">
    <source>
        <dbReference type="ARBA" id="ARBA00000073"/>
    </source>
</evidence>
<dbReference type="CDD" id="cd02869">
    <property type="entry name" value="PseudoU_synth_RluA_like"/>
    <property type="match status" value="1"/>
</dbReference>
<dbReference type="PROSITE" id="PS01129">
    <property type="entry name" value="PSI_RLU"/>
    <property type="match status" value="1"/>
</dbReference>
<evidence type="ECO:0000259" key="4">
    <source>
        <dbReference type="Pfam" id="PF00849"/>
    </source>
</evidence>
<dbReference type="Proteomes" id="UP001196661">
    <property type="component" value="Unassembled WGS sequence"/>
</dbReference>
<dbReference type="PANTHER" id="PTHR21600:SF89">
    <property type="entry name" value="RIBOSOMAL LARGE SUBUNIT PSEUDOURIDINE SYNTHASE A"/>
    <property type="match status" value="1"/>
</dbReference>
<organism evidence="5 6">
    <name type="scientific">Leptothoe kymatousa TAU-MAC 1615</name>
    <dbReference type="NCBI Taxonomy" id="2364775"/>
    <lineage>
        <taxon>Bacteria</taxon>
        <taxon>Bacillati</taxon>
        <taxon>Cyanobacteriota</taxon>
        <taxon>Cyanophyceae</taxon>
        <taxon>Nodosilineales</taxon>
        <taxon>Cymatolegaceae</taxon>
        <taxon>Leptothoe</taxon>
        <taxon>Leptothoe kymatousa</taxon>
    </lineage>
</organism>
<accession>A0ABS5XYN8</accession>
<comment type="caution">
    <text evidence="5">The sequence shown here is derived from an EMBL/GenBank/DDBJ whole genome shotgun (WGS) entry which is preliminary data.</text>
</comment>
<proteinExistence type="predicted"/>
<keyword evidence="6" id="KW-1185">Reference proteome</keyword>
<evidence type="ECO:0000313" key="5">
    <source>
        <dbReference type="EMBL" id="MBT9310688.1"/>
    </source>
</evidence>
<dbReference type="InterPro" id="IPR050188">
    <property type="entry name" value="RluA_PseudoU_synthase"/>
</dbReference>
<feature type="domain" description="Pseudouridine synthase RsuA/RluA-like" evidence="4">
    <location>
        <begin position="311"/>
        <end position="458"/>
    </location>
</feature>
<sequence length="507" mass="56342">MPLPPRTDEIETIARQLMQDLAADPQHAPGNVYGILLATNKHGQRELLKGFSGELKGQNHWPGWVPPLSHRAEIWLTEAYILDTLAQLKTQLIALSQRPGRTEHQQILTTYQKQLEQLKAHHQTRKTCRAITRRNYYSSLKGDALIQALLTLDQESQQDNLQYRRLKQERNQALTPLHGESLQAEQQLKALKKQYTTIAKTWQAQLQAAYGAELAGKEYALDLGASINCAAASICQRAAAKLLHYAASHSLEPVAMAEFGWTQSTGTLVQGEFYGPSAKERQWLEQLATMPTGTTAIAPTPLAVLYHDEALVVVDKPAGLLSVPGRRYRHQDSALSRLRYQLGPDFLQPVHRLDQATSGILVFALAATAHRALSQQFAQHRVHKTYEAILSQPIALDRGTIDLPLWGNPEERPKQSVNVEHGKPSVTHFQVLHPGPQPRLQFMPQTGRTHQLRVHAAHGQGLNSAIVGDGLYGPSPQAGRLHLHATALKLYHPISQEPLHLTSAVPF</sequence>
<dbReference type="Pfam" id="PF00849">
    <property type="entry name" value="PseudoU_synth_2"/>
    <property type="match status" value="1"/>
</dbReference>
<dbReference type="InterPro" id="IPR006224">
    <property type="entry name" value="PsdUridine_synth_RluA-like_CS"/>
</dbReference>
<evidence type="ECO:0000256" key="3">
    <source>
        <dbReference type="ARBA" id="ARBA00033164"/>
    </source>
</evidence>
<dbReference type="Gene3D" id="3.30.2350.10">
    <property type="entry name" value="Pseudouridine synthase"/>
    <property type="match status" value="1"/>
</dbReference>
<gene>
    <name evidence="5" type="ORF">IXB28_00585</name>
</gene>
<name>A0ABS5XYN8_9CYAN</name>
<protein>
    <recommendedName>
        <fullName evidence="2">RNA pseudouridylate synthase</fullName>
    </recommendedName>
    <alternativeName>
        <fullName evidence="3">RNA-uridine isomerase</fullName>
    </alternativeName>
</protein>
<dbReference type="SUPFAM" id="SSF55120">
    <property type="entry name" value="Pseudouridine synthase"/>
    <property type="match status" value="1"/>
</dbReference>
<dbReference type="PANTHER" id="PTHR21600">
    <property type="entry name" value="MITOCHONDRIAL RNA PSEUDOURIDINE SYNTHASE"/>
    <property type="match status" value="1"/>
</dbReference>
<dbReference type="EMBL" id="JADOER010000002">
    <property type="protein sequence ID" value="MBT9310688.1"/>
    <property type="molecule type" value="Genomic_DNA"/>
</dbReference>
<dbReference type="InterPro" id="IPR020103">
    <property type="entry name" value="PsdUridine_synth_cat_dom_sf"/>
</dbReference>
<evidence type="ECO:0000256" key="2">
    <source>
        <dbReference type="ARBA" id="ARBA00031870"/>
    </source>
</evidence>
<dbReference type="InterPro" id="IPR006145">
    <property type="entry name" value="PsdUridine_synth_RsuA/RluA"/>
</dbReference>